<evidence type="ECO:0000313" key="5">
    <source>
        <dbReference type="RefSeq" id="XP_033577256.1"/>
    </source>
</evidence>
<name>A0A6A6YN41_9PEZI</name>
<proteinExistence type="predicted"/>
<feature type="compositionally biased region" description="Basic and acidic residues" evidence="2">
    <location>
        <begin position="608"/>
        <end position="623"/>
    </location>
</feature>
<feature type="compositionally biased region" description="Polar residues" evidence="2">
    <location>
        <begin position="209"/>
        <end position="223"/>
    </location>
</feature>
<gene>
    <name evidence="3 5" type="ORF">BDZ99DRAFT_476470</name>
</gene>
<feature type="compositionally biased region" description="Polar residues" evidence="2">
    <location>
        <begin position="749"/>
        <end position="758"/>
    </location>
</feature>
<feature type="compositionally biased region" description="Basic and acidic residues" evidence="2">
    <location>
        <begin position="728"/>
        <end position="747"/>
    </location>
</feature>
<evidence type="ECO:0000313" key="3">
    <source>
        <dbReference type="EMBL" id="KAF2810292.1"/>
    </source>
</evidence>
<protein>
    <submittedName>
        <fullName evidence="3 5">Uncharacterized protein</fullName>
    </submittedName>
</protein>
<feature type="region of interest" description="Disordered" evidence="2">
    <location>
        <begin position="130"/>
        <end position="165"/>
    </location>
</feature>
<dbReference type="Proteomes" id="UP000504636">
    <property type="component" value="Unplaced"/>
</dbReference>
<dbReference type="AlphaFoldDB" id="A0A6A6YN41"/>
<dbReference type="RefSeq" id="XP_033577256.1">
    <property type="nucleotide sequence ID" value="XM_033722060.1"/>
</dbReference>
<evidence type="ECO:0000256" key="1">
    <source>
        <dbReference type="SAM" id="Coils"/>
    </source>
</evidence>
<feature type="compositionally biased region" description="Basic and acidic residues" evidence="2">
    <location>
        <begin position="677"/>
        <end position="706"/>
    </location>
</feature>
<feature type="compositionally biased region" description="Acidic residues" evidence="2">
    <location>
        <begin position="586"/>
        <end position="600"/>
    </location>
</feature>
<dbReference type="GeneID" id="54462953"/>
<feature type="compositionally biased region" description="Basic and acidic residues" evidence="2">
    <location>
        <begin position="520"/>
        <end position="531"/>
    </location>
</feature>
<evidence type="ECO:0000256" key="2">
    <source>
        <dbReference type="SAM" id="MobiDB-lite"/>
    </source>
</evidence>
<feature type="compositionally biased region" description="Polar residues" evidence="2">
    <location>
        <begin position="712"/>
        <end position="726"/>
    </location>
</feature>
<feature type="region of interest" description="Disordered" evidence="2">
    <location>
        <begin position="363"/>
        <end position="384"/>
    </location>
</feature>
<sequence length="979" mass="107471">MGEATSTRAPPANSRPLCYHPHPQPRPLPPSRPLPSSRPRCTAPPVGASAVPSRASSQDDATSVPGFSLTWAAFDLDRIQLGPVSRRSSTDSRALTLPSRKLWTIGLKQRAPLLSPSRRQRGSTIDPALIYSGQEPFGTRPFPRGRSEKEPMQHPVRYTPRHPLFLNHTPRALKMDTKSLPDLPDEAHALPQLSSLDYDPFEDFDAPSQFRSTSANGYSSNTPPDLDNEDYDRPSSPLEGNEDASDYFQSKYHNQSLSTTDTGHSTSVSSPRPRFWNSTDSADFECAVAGEYSPYDNDLSADSERGHSSATDRLHTSHSLNYLNMKAPPILSPHLQRQASLPMPNNTYDLAFFLKNTNPPNYSGGASTHPTKEDAVARRKSKHKSPLRFLRVTRRSLASKIGSTEGPDERDVLFPKSFVPPEGVVQKVSRDGKKYLQIVTDDKSMTSHLDIPTNNDSQKKHSVAFSDRTDTPDTDVLESWLSFNLQKQGEDDVKCDHDMSKAVRLIKQHDHLEIRHHEGELTTVAHEDATHDPPISQNRSKPDQASTNLEESSTSNLQSLPPDLKAALFSNPPSTRQSAAGMPEAACEDQSPESDSDSVELPEFPRPPSEETRVSLERGKERLAGQGLHRPSVKDADEQPEPPPKDDVNDTIRTREDSGVGQLCQRDPSEFGLGAKDSTRKSREERIRARKLRDMQRIKSNIDEVVGRGVESPTSPESMSTQQMSPVQERHSEPSPSKIVEEPERPVSELSTVRSSLDSRVLGDGHSRHISIDTVSTAPTPGFTTGYTPTSSRMSLTLTPIMLVAEQIPVTKSKPTKKPARLILRDHQTPQSSIIATHEPVESSAESIPVAPAVKERSGLRHFSAPANLPSTSTDVGTAIPTNRHLRNHRHTPSRASCASTAIGPQTRDQLQEAQMEALQRENRLLEAALMAVLKSGGRLNKCPCQLKGGAEGEGADETAGEEKGALEVYLATRVGGGL</sequence>
<organism evidence="3">
    <name type="scientific">Mytilinidion resinicola</name>
    <dbReference type="NCBI Taxonomy" id="574789"/>
    <lineage>
        <taxon>Eukaryota</taxon>
        <taxon>Fungi</taxon>
        <taxon>Dikarya</taxon>
        <taxon>Ascomycota</taxon>
        <taxon>Pezizomycotina</taxon>
        <taxon>Dothideomycetes</taxon>
        <taxon>Pleosporomycetidae</taxon>
        <taxon>Mytilinidiales</taxon>
        <taxon>Mytilinidiaceae</taxon>
        <taxon>Mytilinidion</taxon>
    </lineage>
</organism>
<evidence type="ECO:0000313" key="4">
    <source>
        <dbReference type="Proteomes" id="UP000504636"/>
    </source>
</evidence>
<feature type="region of interest" description="Disordered" evidence="2">
    <location>
        <begin position="1"/>
        <end position="64"/>
    </location>
</feature>
<reference evidence="5" key="3">
    <citation type="submission" date="2025-04" db="UniProtKB">
        <authorList>
            <consortium name="RefSeq"/>
        </authorList>
    </citation>
    <scope>IDENTIFICATION</scope>
    <source>
        <strain evidence="5">CBS 304.34</strain>
    </source>
</reference>
<feature type="compositionally biased region" description="Pro residues" evidence="2">
    <location>
        <begin position="22"/>
        <end position="33"/>
    </location>
</feature>
<accession>A0A6A6YN41</accession>
<feature type="compositionally biased region" description="Basic and acidic residues" evidence="2">
    <location>
        <begin position="632"/>
        <end position="658"/>
    </location>
</feature>
<feature type="compositionally biased region" description="Polar residues" evidence="2">
    <location>
        <begin position="535"/>
        <end position="559"/>
    </location>
</feature>
<feature type="region of interest" description="Disordered" evidence="2">
    <location>
        <begin position="194"/>
        <end position="244"/>
    </location>
</feature>
<dbReference type="EMBL" id="MU003700">
    <property type="protein sequence ID" value="KAF2810292.1"/>
    <property type="molecule type" value="Genomic_DNA"/>
</dbReference>
<feature type="region of interest" description="Disordered" evidence="2">
    <location>
        <begin position="520"/>
        <end position="762"/>
    </location>
</feature>
<feature type="region of interest" description="Disordered" evidence="2">
    <location>
        <begin position="446"/>
        <end position="471"/>
    </location>
</feature>
<dbReference type="OrthoDB" id="3942014at2759"/>
<feature type="coiled-coil region" evidence="1">
    <location>
        <begin position="909"/>
        <end position="936"/>
    </location>
</feature>
<reference evidence="5" key="2">
    <citation type="submission" date="2020-04" db="EMBL/GenBank/DDBJ databases">
        <authorList>
            <consortium name="NCBI Genome Project"/>
        </authorList>
    </citation>
    <scope>NUCLEOTIDE SEQUENCE</scope>
    <source>
        <strain evidence="5">CBS 304.34</strain>
    </source>
</reference>
<reference evidence="3 5" key="1">
    <citation type="journal article" date="2020" name="Stud. Mycol.">
        <title>101 Dothideomycetes genomes: a test case for predicting lifestyles and emergence of pathogens.</title>
        <authorList>
            <person name="Haridas S."/>
            <person name="Albert R."/>
            <person name="Binder M."/>
            <person name="Bloem J."/>
            <person name="Labutti K."/>
            <person name="Salamov A."/>
            <person name="Andreopoulos B."/>
            <person name="Baker S."/>
            <person name="Barry K."/>
            <person name="Bills G."/>
            <person name="Bluhm B."/>
            <person name="Cannon C."/>
            <person name="Castanera R."/>
            <person name="Culley D."/>
            <person name="Daum C."/>
            <person name="Ezra D."/>
            <person name="Gonzalez J."/>
            <person name="Henrissat B."/>
            <person name="Kuo A."/>
            <person name="Liang C."/>
            <person name="Lipzen A."/>
            <person name="Lutzoni F."/>
            <person name="Magnuson J."/>
            <person name="Mondo S."/>
            <person name="Nolan M."/>
            <person name="Ohm R."/>
            <person name="Pangilinan J."/>
            <person name="Park H.-J."/>
            <person name="Ramirez L."/>
            <person name="Alfaro M."/>
            <person name="Sun H."/>
            <person name="Tritt A."/>
            <person name="Yoshinaga Y."/>
            <person name="Zwiers L.-H."/>
            <person name="Turgeon B."/>
            <person name="Goodwin S."/>
            <person name="Spatafora J."/>
            <person name="Crous P."/>
            <person name="Grigoriev I."/>
        </authorList>
    </citation>
    <scope>NUCLEOTIDE SEQUENCE</scope>
    <source>
        <strain evidence="3 5">CBS 304.34</strain>
    </source>
</reference>
<keyword evidence="1" id="KW-0175">Coiled coil</keyword>
<keyword evidence="4" id="KW-1185">Reference proteome</keyword>